<sequence>MSRIKILIIFSLSFVVISVLGYNFHVANNLKYDFGGDASDFIYLGLTLAKTGKYGKLNLSHSELVEGFKNGSHRNQSYKFSSHSTWRPPVWPAIIAFCFLISGYSLGFLVAFKIILHLLGSWFFYKTLGYFRIRRIIIYAGVFLYLVNPAWQLYSRVFLSEPITLFFMTLFIWSLTRFLKTGKLFWLNALLGGVLILSHPYYIFLPFSIWFFLFLYKKISIRKTFILSGLAIAVVSVWIVRNYVVLDTDKLLITTSSGAVMAKGWNGKVPQLHTNTKGDLADETLVLKDFDYKRSGYTGQTGMMELYKDATFNFIKSNPELIFPIIIKKLKSAYNPFPETPRPGILETGRVIYQVLALVTALFLLFRGSIITKAMVWGLFLSTAMITVITYSGFRFRMPQSSLEILFIILAVHFLIEKYRAVQIKHG</sequence>
<comment type="subcellular location">
    <subcellularLocation>
        <location evidence="1">Cell membrane</location>
        <topology evidence="1">Multi-pass membrane protein</topology>
    </subcellularLocation>
</comment>
<dbReference type="GO" id="GO:0009103">
    <property type="term" value="P:lipopolysaccharide biosynthetic process"/>
    <property type="evidence" value="ECO:0007669"/>
    <property type="project" value="UniProtKB-ARBA"/>
</dbReference>
<evidence type="ECO:0000256" key="3">
    <source>
        <dbReference type="ARBA" id="ARBA00022676"/>
    </source>
</evidence>
<feature type="transmembrane region" description="Helical" evidence="8">
    <location>
        <begin position="376"/>
        <end position="394"/>
    </location>
</feature>
<dbReference type="PANTHER" id="PTHR33908">
    <property type="entry name" value="MANNOSYLTRANSFERASE YKCB-RELATED"/>
    <property type="match status" value="1"/>
</dbReference>
<keyword evidence="3" id="KW-0328">Glycosyltransferase</keyword>
<dbReference type="RefSeq" id="WP_240100362.1">
    <property type="nucleotide sequence ID" value="NZ_JAJSON010000026.1"/>
</dbReference>
<feature type="transmembrane region" description="Helical" evidence="8">
    <location>
        <begin position="351"/>
        <end position="370"/>
    </location>
</feature>
<dbReference type="Proteomes" id="UP001139344">
    <property type="component" value="Unassembled WGS sequence"/>
</dbReference>
<evidence type="ECO:0000256" key="8">
    <source>
        <dbReference type="SAM" id="Phobius"/>
    </source>
</evidence>
<evidence type="ECO:0000313" key="9">
    <source>
        <dbReference type="EMBL" id="MCG9973000.1"/>
    </source>
</evidence>
<feature type="transmembrane region" description="Helical" evidence="8">
    <location>
        <begin position="153"/>
        <end position="173"/>
    </location>
</feature>
<keyword evidence="5 8" id="KW-0812">Transmembrane</keyword>
<evidence type="ECO:0000256" key="2">
    <source>
        <dbReference type="ARBA" id="ARBA00022475"/>
    </source>
</evidence>
<evidence type="ECO:0000313" key="10">
    <source>
        <dbReference type="Proteomes" id="UP001139344"/>
    </source>
</evidence>
<evidence type="ECO:0000256" key="1">
    <source>
        <dbReference type="ARBA" id="ARBA00004651"/>
    </source>
</evidence>
<accession>A0A9X1UZM3</accession>
<keyword evidence="2" id="KW-1003">Cell membrane</keyword>
<dbReference type="InterPro" id="IPR050297">
    <property type="entry name" value="LipidA_mod_glycosyltrf_83"/>
</dbReference>
<proteinExistence type="predicted"/>
<feature type="transmembrane region" description="Helical" evidence="8">
    <location>
        <begin position="90"/>
        <end position="116"/>
    </location>
</feature>
<evidence type="ECO:0000256" key="4">
    <source>
        <dbReference type="ARBA" id="ARBA00022679"/>
    </source>
</evidence>
<feature type="transmembrane region" description="Helical" evidence="8">
    <location>
        <begin position="128"/>
        <end position="147"/>
    </location>
</feature>
<keyword evidence="6 8" id="KW-1133">Transmembrane helix</keyword>
<protein>
    <submittedName>
        <fullName evidence="9">Glycosyltransferase family 39 protein</fullName>
    </submittedName>
</protein>
<feature type="transmembrane region" description="Helical" evidence="8">
    <location>
        <begin position="185"/>
        <end position="213"/>
    </location>
</feature>
<evidence type="ECO:0000256" key="7">
    <source>
        <dbReference type="ARBA" id="ARBA00023136"/>
    </source>
</evidence>
<feature type="transmembrane region" description="Helical" evidence="8">
    <location>
        <begin position="225"/>
        <end position="244"/>
    </location>
</feature>
<dbReference type="EMBL" id="JAJSON010000026">
    <property type="protein sequence ID" value="MCG9973000.1"/>
    <property type="molecule type" value="Genomic_DNA"/>
</dbReference>
<keyword evidence="7 8" id="KW-0472">Membrane</keyword>
<dbReference type="AlphaFoldDB" id="A0A9X1UZM3"/>
<gene>
    <name evidence="9" type="ORF">LU635_15220</name>
</gene>
<name>A0A9X1UZM3_9FLAO</name>
<keyword evidence="10" id="KW-1185">Reference proteome</keyword>
<dbReference type="PANTHER" id="PTHR33908:SF11">
    <property type="entry name" value="MEMBRANE PROTEIN"/>
    <property type="match status" value="1"/>
</dbReference>
<evidence type="ECO:0000256" key="5">
    <source>
        <dbReference type="ARBA" id="ARBA00022692"/>
    </source>
</evidence>
<dbReference type="GO" id="GO:0005886">
    <property type="term" value="C:plasma membrane"/>
    <property type="evidence" value="ECO:0007669"/>
    <property type="project" value="UniProtKB-SubCell"/>
</dbReference>
<dbReference type="GO" id="GO:0016763">
    <property type="term" value="F:pentosyltransferase activity"/>
    <property type="evidence" value="ECO:0007669"/>
    <property type="project" value="TreeGrafter"/>
</dbReference>
<reference evidence="9" key="1">
    <citation type="submission" date="2021-12" db="EMBL/GenBank/DDBJ databases">
        <title>Description of Gramella crocea sp. nov., a new bacterium isolated from activated sludge.</title>
        <authorList>
            <person name="Zhang X."/>
        </authorList>
    </citation>
    <scope>NUCLEOTIDE SEQUENCE</scope>
    <source>
        <strain evidence="9">YB25</strain>
    </source>
</reference>
<keyword evidence="4" id="KW-0808">Transferase</keyword>
<organism evidence="9 10">
    <name type="scientific">Christiangramia crocea</name>
    <dbReference type="NCBI Taxonomy" id="2904124"/>
    <lineage>
        <taxon>Bacteria</taxon>
        <taxon>Pseudomonadati</taxon>
        <taxon>Bacteroidota</taxon>
        <taxon>Flavobacteriia</taxon>
        <taxon>Flavobacteriales</taxon>
        <taxon>Flavobacteriaceae</taxon>
        <taxon>Christiangramia</taxon>
    </lineage>
</organism>
<comment type="caution">
    <text evidence="9">The sequence shown here is derived from an EMBL/GenBank/DDBJ whole genome shotgun (WGS) entry which is preliminary data.</text>
</comment>
<evidence type="ECO:0000256" key="6">
    <source>
        <dbReference type="ARBA" id="ARBA00022989"/>
    </source>
</evidence>